<name>A0A832H0S9_9CYAN</name>
<reference evidence="1" key="1">
    <citation type="journal article" date="2020" name="mSystems">
        <title>Genome- and Community-Level Interaction Insights into Carbon Utilization and Element Cycling Functions of Hydrothermarchaeota in Hydrothermal Sediment.</title>
        <authorList>
            <person name="Zhou Z."/>
            <person name="Liu Y."/>
            <person name="Xu W."/>
            <person name="Pan J."/>
            <person name="Luo Z.H."/>
            <person name="Li M."/>
        </authorList>
    </citation>
    <scope>NUCLEOTIDE SEQUENCE [LARGE SCALE GENOMIC DNA]</scope>
    <source>
        <strain evidence="1">SpSt-402</strain>
    </source>
</reference>
<dbReference type="AlphaFoldDB" id="A0A832H0S9"/>
<proteinExistence type="predicted"/>
<protein>
    <submittedName>
        <fullName evidence="1">Uncharacterized protein</fullName>
    </submittedName>
</protein>
<accession>A0A832H0S9</accession>
<gene>
    <name evidence="1" type="ORF">ENR47_04695</name>
</gene>
<sequence length="133" mass="14821">MIKLEQPQGSIITQNSFTSDQRSQVKLELRQRIQAALDSAKHLPPQECLREIETRLLAIQADCKTIAKTFIVIKQRITCNQFGLGGSNQDAATLFRGPNNDASVAICVTDRGSLLHRSSRPWQVYRNAGDITV</sequence>
<evidence type="ECO:0000313" key="1">
    <source>
        <dbReference type="EMBL" id="HGW93569.1"/>
    </source>
</evidence>
<organism evidence="1">
    <name type="scientific">Oscillatoriales cyanobacterium SpSt-402</name>
    <dbReference type="NCBI Taxonomy" id="2282168"/>
    <lineage>
        <taxon>Bacteria</taxon>
        <taxon>Bacillati</taxon>
        <taxon>Cyanobacteriota</taxon>
        <taxon>Cyanophyceae</taxon>
        <taxon>Oscillatoriophycideae</taxon>
        <taxon>Oscillatoriales</taxon>
    </lineage>
</organism>
<comment type="caution">
    <text evidence="1">The sequence shown here is derived from an EMBL/GenBank/DDBJ whole genome shotgun (WGS) entry which is preliminary data.</text>
</comment>
<dbReference type="EMBL" id="DSRD01000304">
    <property type="protein sequence ID" value="HGW93569.1"/>
    <property type="molecule type" value="Genomic_DNA"/>
</dbReference>